<dbReference type="PROSITE" id="PS50940">
    <property type="entry name" value="CHIT_BIND_II"/>
    <property type="match status" value="1"/>
</dbReference>
<feature type="chain" id="PRO_5043933031" description="Chitin-binding type-2 domain-containing protein" evidence="2">
    <location>
        <begin position="31"/>
        <end position="5279"/>
    </location>
</feature>
<feature type="domain" description="Chitin-binding type-2" evidence="3">
    <location>
        <begin position="2284"/>
        <end position="2331"/>
    </location>
</feature>
<dbReference type="EMBL" id="JADWDJ010000016">
    <property type="protein sequence ID" value="KAG5268382.1"/>
    <property type="molecule type" value="Genomic_DNA"/>
</dbReference>
<dbReference type="GO" id="GO:0008061">
    <property type="term" value="F:chitin binding"/>
    <property type="evidence" value="ECO:0007669"/>
    <property type="project" value="InterPro"/>
</dbReference>
<evidence type="ECO:0000313" key="4">
    <source>
        <dbReference type="EMBL" id="KAG5268382.1"/>
    </source>
</evidence>
<dbReference type="SMART" id="SM01411">
    <property type="entry name" value="Ephrin_rec_like"/>
    <property type="match status" value="56"/>
</dbReference>
<dbReference type="InterPro" id="IPR009030">
    <property type="entry name" value="Growth_fac_rcpt_cys_sf"/>
</dbReference>
<reference evidence="4" key="1">
    <citation type="submission" date="2020-10" db="EMBL/GenBank/DDBJ databases">
        <title>Chromosome-scale genome assembly of the Allis shad, Alosa alosa.</title>
        <authorList>
            <person name="Margot Z."/>
            <person name="Christophe K."/>
            <person name="Cabau C."/>
            <person name="Louis A."/>
            <person name="Berthelot C."/>
            <person name="Parey E."/>
            <person name="Roest Crollius H."/>
            <person name="Montfort J."/>
            <person name="Robinson-Rechavi M."/>
            <person name="Bucao C."/>
            <person name="Bouchez O."/>
            <person name="Gislard M."/>
            <person name="Lluch J."/>
            <person name="Milhes M."/>
            <person name="Lampietro C."/>
            <person name="Lopez Roques C."/>
            <person name="Donnadieu C."/>
            <person name="Braasch I."/>
            <person name="Desvignes T."/>
            <person name="Postlethwait J."/>
            <person name="Bobe J."/>
            <person name="Guiguen Y."/>
        </authorList>
    </citation>
    <scope>NUCLEOTIDE SEQUENCE</scope>
    <source>
        <strain evidence="4">M-15738</strain>
        <tissue evidence="4">Blood</tissue>
    </source>
</reference>
<name>A0AAV6G2V6_9TELE</name>
<evidence type="ECO:0000256" key="2">
    <source>
        <dbReference type="SAM" id="SignalP"/>
    </source>
</evidence>
<feature type="compositionally biased region" description="Basic and acidic residues" evidence="1">
    <location>
        <begin position="5244"/>
        <end position="5261"/>
    </location>
</feature>
<gene>
    <name evidence="4" type="ORF">AALO_G00211980</name>
</gene>
<feature type="region of interest" description="Disordered" evidence="1">
    <location>
        <begin position="4442"/>
        <end position="4464"/>
    </location>
</feature>
<feature type="region of interest" description="Disordered" evidence="1">
    <location>
        <begin position="5166"/>
        <end position="5187"/>
    </location>
</feature>
<feature type="compositionally biased region" description="Acidic residues" evidence="1">
    <location>
        <begin position="4452"/>
        <end position="4463"/>
    </location>
</feature>
<accession>A0AAV6G2V6</accession>
<dbReference type="Proteomes" id="UP000823561">
    <property type="component" value="Chromosome 16"/>
</dbReference>
<feature type="signal peptide" evidence="2">
    <location>
        <begin position="1"/>
        <end position="30"/>
    </location>
</feature>
<keyword evidence="2" id="KW-0732">Signal</keyword>
<feature type="compositionally biased region" description="Basic and acidic residues" evidence="1">
    <location>
        <begin position="5269"/>
        <end position="5279"/>
    </location>
</feature>
<sequence length="5279" mass="552475">MRLGPEREFLSISPLLLLAYVVAFGLLAHSEQLSSVSCPGGSYFSTGVCVECPAGYFCLGNVSAPRKCPPGTFNLQPGKASIEDCQPCGPGLISSEDGVDCRLCPQGCACDHASSILSLCPSGTFSPEGHLSCLPCPAGSVCHAGHQRRCGPGEEPNAEQSECVSCPQGSYAPALSSQCMPCPTGSFCPQEGLSQPLPCPPDEHTTQPGQSSCQRCNGTSGCQASRPTAWSRAEVQRSRPQQPCPAGMQLSEKEGVGCVKCQVGFYCIGGMAIQCPAGRYGAKEGLQRERDCSPCPAGFYCLEGSYRRPDSQFLCPAGFYCEEGTAVPHGSPCPAGTAGAQLGQTSRAACKRCVEGRFCPAGSVGPGLPCARGRYCPAGTLTEILCPRGTFTPHQGALRMKDCLRCPAGFYCPEGTSDPVPCQPGSFNPLDGQDSADDCRPCYPGKACTRVALKAPDVDCMPGFVCPPGSARPNLPANACPPGTLGNRTDLTDRTQCQLCPARFACLRGTGGIQRPPLACFPGHYCPIGSMFPTQHKCPPGTWSEHSGLESLRECQPCPRGWYCLSGTGAPSGRCSSGHYCPEGTMYGTQFPCPAGTFSTTIGNGQRADCLICPAGHYCKEGTSKPTACPLTTYRQLRGGQRPQDCPPCPAGYFCPLPATVQPRVCGVGSYSDEGSVECLPCRRGHYCSNETTSAEVMLSVMVCPPGFVCSQGLDREPQRSTVFCPIGFYCPGGGVNPNPIPCPNGTYSGQPGLRDEADCVSCPAGMYCFSQNQDQPVTEPTGSCPNGHFCPAGTGHPLSFPCPVGSFRNDSLGHGGESCVACPARHYCGTLASHTPNQCPQGFYCPEGSSTPAPCEDGTYGHSAALADASECAPCDGGRYCSGVGQTEPSGACEEGFYCRQRATTATPVDGPWGGLCPAGSYCPSGSPHPSPCPPGTFSNSTGLKDPQQCVSCPPGYYCLGSNNSAPTGHCFAGFYCPGGADSPVQREAEEGHYSHEGAVRAEACPLGTFQPGRAQGRCLECQPGHLCNQTGLSQPPLCPSGHYCPPGSSVAQPCPPGFYFAHTGAVDVTHCSLCDAGQFCQNPGLSAPEGPCAPGFYCTGGSSTATPVNSRSGDMCPAGYVCPPGTMHPHESPCPPGTWSNVVGGHDLSTCWLCPPGFYCNASALTQPTSVCAPGFYCSAGAKSSMPANGESGGRCPAGSYCPPGSASPSLCPEGTFANASGVAECRNCPPGKICLQGESPELCPEGHFCLGGTLHDILPCPPGTYNPSLGQNQLEQCLLCPPGMYCEEWGLSEPSGLCQAGYFCLAGINFRNPDGNISTGVGGACPRGHYCPEGTSLPHACPPGTFSNSLHVTESTSCSSCPPGLFCGTEGLIRPSGPCQQGFYCPAGASTAMGAGSGGGPCPVAHYCPTGSATPVPCPVGTYANLTAQSRCNLCQAGYYCPEQTANYTDHPCHPGFYCPDGTKHATQFPCPRGYYNPEALTQSLDSCLPCPPGHYCEREGLSAASGKCKAGWFCVSAAWTSQPFDLDNYTNANCLCPATSTGGRCRKGFFCPSGSSEPQPCIAGAFCNATGLSLPSGPCSPGFYCTGGATRPKPRDGVTGNICPLGSYCEEASEEPEPCPVGSFSAAAGLVRRSECQRCTEGHYCNTTGLQGPTGPCSEGYWCPAGQEADRLLQCPVGHYCPLGSPAPLLCPSGSYQDSEKQANCSLCEAGHYCDHRLASRNISVLQPCPRGHYCPPGTRFPTQYPCPVGTYNPTEGMGSLNACLSCPSGQFCPTMGLSEPSGVCQAGFWCRTGSRSTSPLNGTSGSTCPAGNYCPAGVFLPVPCPVGTWTGRTGLQDEGECQLCPGGSYCSTAGLTAPTGLCAGGFYCVEGAQIPTPTDGVAGAPCPEAHYCPIGTSQPVPCEPGTYMSATQASECSICHAGWYCIAGVRILCPAGFYCPEGTGDTWHPCPVGTYSPATGLGVLSECRVCDGGHYCSVPNATSVSGPCSEGYYCLPGSTTPRPLTTEEGGPCPVGHFCPEATALPHACPEGTYSNISKLTSLVSCTLCSPGHYCGSAGLSAPTGECWEGYYCQQGAVYPNPHSRDAQGGPCPAGHYCPRASTRPLLCPAGRLSTEEGQATCSLCPQGYYCPGTGSANQSVECPVGHYCPAGTSTAYQHPCPAGTVNPRQRMGTADGCMPCPPGFFCAWSGQSEPAGRCSAGFFCSAGAASPRPQDGTTGDSCPQGHYCPSGASVPLPCPTGRYSNTTGNAHLSDCQPCTAGFSCSSRGLSLPSEVCPAGFYCPNGESSNHSSPKACPPGYICPPGSPVPTPCPAGTYQDQPGQTQCAPCPAGFFCGASLHPDTGLAEGSHAPTACPQGHYCPLGTRAAQDFPCPVGSFSGQWGIRSRSQCAPCPPGQYCGSAGLAAPSGDCSPGFVCVQGAIQPQPPGAVSEGACQLCPAGQFCSDIGLTAPSGPCSAGYFCSRGASSPTPLHTETDGETAMGSVEIETRSSVSASGGVCPRGHFCPQGTAQPLPCPPGTFLGRWGAEEEADCTLCSPGFYCPDWGQTAADLLCPDGWFCPLGSDAVIKPDRQCRPGQSCPYGSAKPSVCPPGSYQPEPAKASCRPCPAGFFCPEGAYEPWPCPVGTVGVSLGLQSLQGCSPCPPGLFCNSSALTHPSGPCRPGYFCSSGATDPARSRSRLGIFAPLVTFAPSTVVPPCPALWEHSSQIEGQSLACSALLVHRGRTACPQAPPSPQVPVPLVTTALVRQTHLSPKPAPHSCSVSVTSSHRTANQSTASVAPATTQHTPTILQAVGRAGLQWVADMWFSWRMLQNHPFGMQRTAVLTSEALHVPKGSTAPQAPLCPCPVMRACTAAPLGCRFPRVPVRLDSTAPGAPLILPPPPARQVTTAPLAPLTPSPAPLAPPRVLLAVRLRRTASPAPRGISVAALAWQRPLGSIRETPCSAGRYQPVEGQSECVLCPAGYYCPHIGSAQPDPCAAGFYCPTGAVTPSPCPPGSYGNHSGLTDVLDCTPCDQGMFCRGGGNASPSGPCDPGFLCISGAATPAPTDRVTGVICPLGFYCPTQSYSAVPCPKGTFSERTGLSEQSECQRCSPGFYCAEPGLTAVSGPCLSGFFCLEGSPDMAPVAEGYGGRCPSGHYCENGTIVPSACPAGTHRDQQGGRRREDCAFCPAGWFQDQMGQTECKPCPARFYCPPTLQEAGGVITPLPCPRGYFCPGDAPQDSPVPCPRGTFSSSEGLSRAEECSVCPVGHFCGSDGLTRPSGRCAPGFLCHARAVVPNPTDNSTGSLCPPGAFCQEGVLAGECSPGFYCSGGSTSQEAVLCPAGFYCPRGSHTPFACETGTFSSAPGNSHRGNCTSCLAGFFCQGEGVVQPEICPAGHFCPPGTSLAHQFPCPPGTLMPLPGATSLGDCLLCPTGMFCALPGQSEPTGPCQEGFHCSPGSSSPNGTGVTMAESEKLVICPVGFYCPAATPQPVPCPPGTFSSTPGLTWAQQCQPCPGGRWCGSAGMTRLSEAEPCEGGYVCVGGSMSPRPDDGITGYLCPPGHSCPAGSAQEVPCEAGTYSSSPGTANCSLCPAGTACLARGMLEPVLCPLGYFCPIGTALPLPCPAGTLGQMPGALSQASCSPCPTGHYCSSPGSSQPQGMCEQGFFCQGGASRPAPQPSAEMPQNGPCPAGHYCPRGTLSPVPCPAGSVRNLAGGVSVESCFFCPGGYYCEGEGLDSPSGACDAGFYCPSDSAPTTPHTFICTKGHFCPRGSPMPLPCPTGQYQPNIGSDSCIPCRPGFYCEEAVVGDPLPCPPHTFCPAATMVPQPCPDGTFTHPHQGGLRDERECLPCPPGKYCRAGQIKGVCAAGYVCVSSSSDFSPQGHVLAHANRSVCKWGVQCAGPCPAGFFCAEGTEHAQPCPANTVCSSPGASSLSDCLPCPPAHWCKEGDPVLHDCPEGHYCDGIADSESGSRPGPRKCPAFTYRDTPGAGGKGDCHPCPPGTFCNSTGLTDYLGSPCPPGFWCSGSGQPVLCPGGTFRTLPGAADANQCAPCIPGTYCPDPRATGMPNTAGIPCRASYQCPEGSALETPCEAGHYCGPQTGEPSPCPPGYECPEGSHTYSSPQQLCPFPFFCPAVSSSRLSCPGGFMPVNSTGLRGSLERCCVPCEAGTHRPALSSILHCQPCPPGYHCPAGAESHSGHPCPSGLFCPPGSASPLPCPPGSYGNRTNAEAIEDCQACPQGTFNHLAGQTACFPCGSSATSSQGSSTCTCIGRNRAFQPSDGSCLCKTGFVFYNQLDLKSSSADSPLDCQPEVSKRCGWGEVRLASSQECVKPSEYSCDVTCGAHGGRLDVDMGICHCERYVSSEELCDAACSSQLPLISARRSADGHLLLGVRVPEDTHSWNRKLGSVVGPDSHVQDIGKIHFVQFDSDGVFGWILKDPRLIDRMLKEPVETLGSVPRRKRSYEENDEEHYDDGDDDHVTKMALLDRPPRIPNPIACLSSTDMLIFHLHINHTDRLHSHFPVYQKGHLFNSNPSWDYGAFRRLQYLMTHTQFNSSRFAHVFPESGTYVFVDNAVPEWSLVVVVSEDGSACDPKVPPFQPSSPAQLVRHGVVRRPHLNLLPDWGAIAGILVTLLVLVVVVTGTTLLLKPHRHHLVSHGNPKPRWRSLGQPPAPLEYVYNRESLDAPSALGLRGVGEGAEAEETAIWRGGCKAVGMELEEFNVKTLYDKLEDQNLHVASQLAKHRKDTQEFYRNICHQTNTLRDTLENMGPEKLSQLKEIMQLNSKQHNILCSGTGMGQDEGFISKNSLQVMEALLPSVETLLYRLCGESWQQMEATAPCLRDTRHTPCRRDTRQRELQTGYTPFSSTDLTELKTGRETESAGPTQCSRVCVSDQELSRLVALTPLSRTIQEIQESLQSLPHSQEVSEDASAPPLACDLSAPPLVPVPLDSLSPHHFSIFLFGCQLLRLLRTMQGFPQVLLLLAQSMPTAACHTDSTLAYCCRDFYYDTDNQILYLLESKLQDVGQFVCVLLHSMAYISSGCQGARPRDFMEAFHKALSALGLQLFTLSFTLEHSKEKDESTRSFRGTVVEDFLSVKLSPDTHLSPRLLQERLQKYKYFKLEHLLNELCPARQPDELLPSAGAVRSHGAPPTQVLCMEQEIKRLNEVYLQLDTQLLNRVAHTQRSSGPHTHTLSQAPSEAAEARERTLLLGLRRHSVAKRLQEMRERLSRITPQTAVASEKIHSAQHTPHSSLVTESTHTADTHTKSQELRSESDRSVSQQKAESQKDTAKPIV</sequence>
<proteinExistence type="predicted"/>
<feature type="region of interest" description="Disordered" evidence="1">
    <location>
        <begin position="5210"/>
        <end position="5279"/>
    </location>
</feature>
<dbReference type="SUPFAM" id="SSF57184">
    <property type="entry name" value="Growth factor receptor domain"/>
    <property type="match status" value="17"/>
</dbReference>
<dbReference type="PANTHER" id="PTHR46104:SF1">
    <property type="entry name" value="GENE 9195-RELATED"/>
    <property type="match status" value="1"/>
</dbReference>
<protein>
    <recommendedName>
        <fullName evidence="3">Chitin-binding type-2 domain-containing protein</fullName>
    </recommendedName>
</protein>
<evidence type="ECO:0000313" key="5">
    <source>
        <dbReference type="Proteomes" id="UP000823561"/>
    </source>
</evidence>
<evidence type="ECO:0000256" key="1">
    <source>
        <dbReference type="SAM" id="MobiDB-lite"/>
    </source>
</evidence>
<dbReference type="InterPro" id="IPR002557">
    <property type="entry name" value="Chitin-bd_dom"/>
</dbReference>
<feature type="compositionally biased region" description="Polar residues" evidence="1">
    <location>
        <begin position="5230"/>
        <end position="5243"/>
    </location>
</feature>
<keyword evidence="5" id="KW-1185">Reference proteome</keyword>
<evidence type="ECO:0000259" key="3">
    <source>
        <dbReference type="PROSITE" id="PS50940"/>
    </source>
</evidence>
<feature type="compositionally biased region" description="Polar residues" evidence="1">
    <location>
        <begin position="5166"/>
        <end position="5182"/>
    </location>
</feature>
<dbReference type="Gene3D" id="2.10.50.10">
    <property type="entry name" value="Tumor Necrosis Factor Receptor, subunit A, domain 2"/>
    <property type="match status" value="15"/>
</dbReference>
<organism evidence="4 5">
    <name type="scientific">Alosa alosa</name>
    <name type="common">allis shad</name>
    <dbReference type="NCBI Taxonomy" id="278164"/>
    <lineage>
        <taxon>Eukaryota</taxon>
        <taxon>Metazoa</taxon>
        <taxon>Chordata</taxon>
        <taxon>Craniata</taxon>
        <taxon>Vertebrata</taxon>
        <taxon>Euteleostomi</taxon>
        <taxon>Actinopterygii</taxon>
        <taxon>Neopterygii</taxon>
        <taxon>Teleostei</taxon>
        <taxon>Clupei</taxon>
        <taxon>Clupeiformes</taxon>
        <taxon>Clupeoidei</taxon>
        <taxon>Clupeidae</taxon>
        <taxon>Alosa</taxon>
    </lineage>
</organism>
<dbReference type="GO" id="GO:0005576">
    <property type="term" value="C:extracellular region"/>
    <property type="evidence" value="ECO:0007669"/>
    <property type="project" value="InterPro"/>
</dbReference>
<comment type="caution">
    <text evidence="4">The sequence shown here is derived from an EMBL/GenBank/DDBJ whole genome shotgun (WGS) entry which is preliminary data.</text>
</comment>
<dbReference type="PANTHER" id="PTHR46104">
    <property type="entry name" value="GENE 9195-RELATED-RELATED"/>
    <property type="match status" value="1"/>
</dbReference>